<dbReference type="InterPro" id="IPR010760">
    <property type="entry name" value="DNA-repair_Swi5"/>
</dbReference>
<dbReference type="PANTHER" id="PTHR28529">
    <property type="entry name" value="DNA REPAIR PROTEIN SWI5 HOMOLOG"/>
    <property type="match status" value="1"/>
</dbReference>
<dbReference type="Pfam" id="PF07061">
    <property type="entry name" value="Swi5"/>
    <property type="match status" value="1"/>
</dbReference>
<keyword evidence="2" id="KW-0227">DNA damage</keyword>
<comment type="similarity">
    <text evidence="1">Belongs to the SWI5/SAE3 family.</text>
</comment>
<evidence type="ECO:0000313" key="5">
    <source>
        <dbReference type="EMBL" id="KAF2659064.1"/>
    </source>
</evidence>
<dbReference type="OrthoDB" id="255837at2759"/>
<protein>
    <recommendedName>
        <fullName evidence="7">Swi5-domain-containing protein</fullName>
    </recommendedName>
</protein>
<feature type="compositionally biased region" description="Polar residues" evidence="4">
    <location>
        <begin position="94"/>
        <end position="104"/>
    </location>
</feature>
<feature type="region of interest" description="Disordered" evidence="4">
    <location>
        <begin position="1"/>
        <end position="390"/>
    </location>
</feature>
<accession>A0A6A6TKB4</accession>
<feature type="compositionally biased region" description="Low complexity" evidence="4">
    <location>
        <begin position="221"/>
        <end position="231"/>
    </location>
</feature>
<evidence type="ECO:0000256" key="3">
    <source>
        <dbReference type="ARBA" id="ARBA00023204"/>
    </source>
</evidence>
<feature type="compositionally biased region" description="Low complexity" evidence="4">
    <location>
        <begin position="348"/>
        <end position="380"/>
    </location>
</feature>
<dbReference type="Gene3D" id="1.20.5.170">
    <property type="match status" value="1"/>
</dbReference>
<keyword evidence="3" id="KW-0234">DNA repair</keyword>
<dbReference type="AlphaFoldDB" id="A0A6A6TKB4"/>
<gene>
    <name evidence="5" type="ORF">K491DRAFT_713074</name>
</gene>
<evidence type="ECO:0008006" key="7">
    <source>
        <dbReference type="Google" id="ProtNLM"/>
    </source>
</evidence>
<name>A0A6A6TKB4_9PLEO</name>
<dbReference type="GO" id="GO:0010772">
    <property type="term" value="P:meiotic DNA recombinase assembly involved in reciprocal meiotic recombination"/>
    <property type="evidence" value="ECO:0007669"/>
    <property type="project" value="TreeGrafter"/>
</dbReference>
<dbReference type="EMBL" id="MU004310">
    <property type="protein sequence ID" value="KAF2659064.1"/>
    <property type="molecule type" value="Genomic_DNA"/>
</dbReference>
<dbReference type="PANTHER" id="PTHR28529:SF2">
    <property type="entry name" value="DNA REPAIR PROTEIN SWI5 HOMOLOG"/>
    <property type="match status" value="1"/>
</dbReference>
<evidence type="ECO:0000313" key="6">
    <source>
        <dbReference type="Proteomes" id="UP000799324"/>
    </source>
</evidence>
<feature type="compositionally biased region" description="Polar residues" evidence="4">
    <location>
        <begin position="306"/>
        <end position="323"/>
    </location>
</feature>
<feature type="compositionally biased region" description="Polar residues" evidence="4">
    <location>
        <begin position="203"/>
        <end position="216"/>
    </location>
</feature>
<dbReference type="GO" id="GO:0000709">
    <property type="term" value="P:meiotic joint molecule formation"/>
    <property type="evidence" value="ECO:0007669"/>
    <property type="project" value="TreeGrafter"/>
</dbReference>
<evidence type="ECO:0000256" key="4">
    <source>
        <dbReference type="SAM" id="MobiDB-lite"/>
    </source>
</evidence>
<sequence>MGLVEGVTEVADSEEEPFTSSPVELIKTNTIPLPSQSNLITPVTIPDENETRELRAPSQSISHDTSGPRKSLGVDAEDTAPHAGDSDSARPANPQHQQDLSPSNGIGVDKEQGCHVHDIDASSLQAESRHQANAEPSKEQDLLQSSTSRDPTDNIGAADQEALAEALPDLTSDTAMTREPSQELQFPEDDCREKLETPRPFAESSNTEQSTSTASQHDPEQQSGQQAMQQQAFSISNGGADNVPIPHSASPLENNATCPSIASEEACESPKRVQEEREENTKGVPLFQNADDVDKTTLDLDRTSKALHSTTTPDYGHQNTEPSQELAAPKPGHEASIQDIPEPDRSTEAPTTTILAPAPTHLTDSKPESASPTKPSSPTNSPTPPKTTQETTLAELKAQRTALLASLAALPNIQHLIAESNSTTTSQPPASESTNEQVMAAANKLVKQHIKLLHEYNEIKDAGQGLMGLIADQRGVRIVEVQDEFGIGAQD</sequence>
<evidence type="ECO:0000256" key="1">
    <source>
        <dbReference type="ARBA" id="ARBA00008060"/>
    </source>
</evidence>
<dbReference type="GO" id="GO:0034974">
    <property type="term" value="C:Swi5-Swi2 complex"/>
    <property type="evidence" value="ECO:0007669"/>
    <property type="project" value="TreeGrafter"/>
</dbReference>
<dbReference type="Proteomes" id="UP000799324">
    <property type="component" value="Unassembled WGS sequence"/>
</dbReference>
<feature type="compositionally biased region" description="Basic and acidic residues" evidence="4">
    <location>
        <begin position="268"/>
        <end position="281"/>
    </location>
</feature>
<reference evidence="5" key="1">
    <citation type="journal article" date="2020" name="Stud. Mycol.">
        <title>101 Dothideomycetes genomes: a test case for predicting lifestyles and emergence of pathogens.</title>
        <authorList>
            <person name="Haridas S."/>
            <person name="Albert R."/>
            <person name="Binder M."/>
            <person name="Bloem J."/>
            <person name="Labutti K."/>
            <person name="Salamov A."/>
            <person name="Andreopoulos B."/>
            <person name="Baker S."/>
            <person name="Barry K."/>
            <person name="Bills G."/>
            <person name="Bluhm B."/>
            <person name="Cannon C."/>
            <person name="Castanera R."/>
            <person name="Culley D."/>
            <person name="Daum C."/>
            <person name="Ezra D."/>
            <person name="Gonzalez J."/>
            <person name="Henrissat B."/>
            <person name="Kuo A."/>
            <person name="Liang C."/>
            <person name="Lipzen A."/>
            <person name="Lutzoni F."/>
            <person name="Magnuson J."/>
            <person name="Mondo S."/>
            <person name="Nolan M."/>
            <person name="Ohm R."/>
            <person name="Pangilinan J."/>
            <person name="Park H.-J."/>
            <person name="Ramirez L."/>
            <person name="Alfaro M."/>
            <person name="Sun H."/>
            <person name="Tritt A."/>
            <person name="Yoshinaga Y."/>
            <person name="Zwiers L.-H."/>
            <person name="Turgeon B."/>
            <person name="Goodwin S."/>
            <person name="Spatafora J."/>
            <person name="Crous P."/>
            <person name="Grigoriev I."/>
        </authorList>
    </citation>
    <scope>NUCLEOTIDE SEQUENCE</scope>
    <source>
        <strain evidence="5">CBS 122681</strain>
    </source>
</reference>
<feature type="compositionally biased region" description="Polar residues" evidence="4">
    <location>
        <begin position="251"/>
        <end position="260"/>
    </location>
</feature>
<feature type="compositionally biased region" description="Basic and acidic residues" evidence="4">
    <location>
        <begin position="108"/>
        <end position="120"/>
    </location>
</feature>
<organism evidence="5 6">
    <name type="scientific">Lophiostoma macrostomum CBS 122681</name>
    <dbReference type="NCBI Taxonomy" id="1314788"/>
    <lineage>
        <taxon>Eukaryota</taxon>
        <taxon>Fungi</taxon>
        <taxon>Dikarya</taxon>
        <taxon>Ascomycota</taxon>
        <taxon>Pezizomycotina</taxon>
        <taxon>Dothideomycetes</taxon>
        <taxon>Pleosporomycetidae</taxon>
        <taxon>Pleosporales</taxon>
        <taxon>Lophiostomataceae</taxon>
        <taxon>Lophiostoma</taxon>
    </lineage>
</organism>
<feature type="compositionally biased region" description="Basic and acidic residues" evidence="4">
    <location>
        <begin position="127"/>
        <end position="141"/>
    </location>
</feature>
<proteinExistence type="inferred from homology"/>
<keyword evidence="6" id="KW-1185">Reference proteome</keyword>
<feature type="compositionally biased region" description="Polar residues" evidence="4">
    <location>
        <begin position="18"/>
        <end position="41"/>
    </location>
</feature>
<dbReference type="GO" id="GO:0032798">
    <property type="term" value="C:Swi5-Sfr1 complex"/>
    <property type="evidence" value="ECO:0007669"/>
    <property type="project" value="TreeGrafter"/>
</dbReference>
<evidence type="ECO:0000256" key="2">
    <source>
        <dbReference type="ARBA" id="ARBA00022763"/>
    </source>
</evidence>
<feature type="compositionally biased region" description="Basic and acidic residues" evidence="4">
    <location>
        <begin position="292"/>
        <end position="304"/>
    </location>
</feature>